<dbReference type="PROSITE" id="PS50977">
    <property type="entry name" value="HTH_TETR_2"/>
    <property type="match status" value="1"/>
</dbReference>
<feature type="DNA-binding region" description="H-T-H motif" evidence="2">
    <location>
        <begin position="43"/>
        <end position="62"/>
    </location>
</feature>
<dbReference type="PRINTS" id="PR00455">
    <property type="entry name" value="HTHTETR"/>
</dbReference>
<comment type="caution">
    <text evidence="4">The sequence shown here is derived from an EMBL/GenBank/DDBJ whole genome shotgun (WGS) entry which is preliminary data.</text>
</comment>
<evidence type="ECO:0000256" key="2">
    <source>
        <dbReference type="PROSITE-ProRule" id="PRU00335"/>
    </source>
</evidence>
<dbReference type="InterPro" id="IPR039536">
    <property type="entry name" value="TetR_C_Proteobacteria"/>
</dbReference>
<reference evidence="4 5" key="1">
    <citation type="submission" date="2024-06" db="EMBL/GenBank/DDBJ databases">
        <authorList>
            <person name="Lee S.D."/>
        </authorList>
    </citation>
    <scope>NUCLEOTIDE SEQUENCE [LARGE SCALE GENOMIC DNA]</scope>
    <source>
        <strain evidence="4 5">N1-10</strain>
    </source>
</reference>
<evidence type="ECO:0000313" key="4">
    <source>
        <dbReference type="EMBL" id="MFC1438900.1"/>
    </source>
</evidence>
<dbReference type="Proteomes" id="UP001592581">
    <property type="component" value="Unassembled WGS sequence"/>
</dbReference>
<accession>A0ABV6XKW6</accession>
<evidence type="ECO:0000313" key="5">
    <source>
        <dbReference type="Proteomes" id="UP001592581"/>
    </source>
</evidence>
<keyword evidence="1 2" id="KW-0238">DNA-binding</keyword>
<dbReference type="InterPro" id="IPR036271">
    <property type="entry name" value="Tet_transcr_reg_TetR-rel_C_sf"/>
</dbReference>
<dbReference type="InterPro" id="IPR009057">
    <property type="entry name" value="Homeodomain-like_sf"/>
</dbReference>
<evidence type="ECO:0000259" key="3">
    <source>
        <dbReference type="PROSITE" id="PS50977"/>
    </source>
</evidence>
<dbReference type="PANTHER" id="PTHR30055:SF146">
    <property type="entry name" value="HTH-TYPE TRANSCRIPTIONAL DUAL REGULATOR CECR"/>
    <property type="match status" value="1"/>
</dbReference>
<dbReference type="InterPro" id="IPR001647">
    <property type="entry name" value="HTH_TetR"/>
</dbReference>
<dbReference type="SUPFAM" id="SSF46689">
    <property type="entry name" value="Homeodomain-like"/>
    <property type="match status" value="1"/>
</dbReference>
<keyword evidence="5" id="KW-1185">Reference proteome</keyword>
<proteinExistence type="predicted"/>
<organism evidence="4 5">
    <name type="scientific">Streptacidiphilus jeojiensis</name>
    <dbReference type="NCBI Taxonomy" id="3229225"/>
    <lineage>
        <taxon>Bacteria</taxon>
        <taxon>Bacillati</taxon>
        <taxon>Actinomycetota</taxon>
        <taxon>Actinomycetes</taxon>
        <taxon>Kitasatosporales</taxon>
        <taxon>Streptomycetaceae</taxon>
        <taxon>Streptacidiphilus</taxon>
    </lineage>
</organism>
<protein>
    <submittedName>
        <fullName evidence="4">TetR/AcrR family transcriptional regulator</fullName>
    </submittedName>
</protein>
<dbReference type="RefSeq" id="WP_380564423.1">
    <property type="nucleotide sequence ID" value="NZ_JBEUKS010000003.1"/>
</dbReference>
<name>A0ABV6XKW6_9ACTN</name>
<dbReference type="PANTHER" id="PTHR30055">
    <property type="entry name" value="HTH-TYPE TRANSCRIPTIONAL REGULATOR RUTR"/>
    <property type="match status" value="1"/>
</dbReference>
<dbReference type="Pfam" id="PF14246">
    <property type="entry name" value="TetR_C_7"/>
    <property type="match status" value="1"/>
</dbReference>
<dbReference type="EMBL" id="JBEUKS010000003">
    <property type="protein sequence ID" value="MFC1438900.1"/>
    <property type="molecule type" value="Genomic_DNA"/>
</dbReference>
<dbReference type="InterPro" id="IPR050109">
    <property type="entry name" value="HTH-type_TetR-like_transc_reg"/>
</dbReference>
<gene>
    <name evidence="4" type="ORF">ABUW04_11570</name>
</gene>
<evidence type="ECO:0000256" key="1">
    <source>
        <dbReference type="ARBA" id="ARBA00023125"/>
    </source>
</evidence>
<dbReference type="SUPFAM" id="SSF48498">
    <property type="entry name" value="Tetracyclin repressor-like, C-terminal domain"/>
    <property type="match status" value="1"/>
</dbReference>
<dbReference type="Gene3D" id="1.10.357.10">
    <property type="entry name" value="Tetracycline Repressor, domain 2"/>
    <property type="match status" value="1"/>
</dbReference>
<dbReference type="Pfam" id="PF00440">
    <property type="entry name" value="TetR_N"/>
    <property type="match status" value="1"/>
</dbReference>
<feature type="domain" description="HTH tetR-type" evidence="3">
    <location>
        <begin position="20"/>
        <end position="80"/>
    </location>
</feature>
<sequence>MPTSDPATWQAAARVAPAKPDKSEQIRRAALKVFLEHGYAVTTIDMILAEADVSRQTLYRYFKGKEPLFLAVVADILSEVLGAITDAMREADLDRSDDLETDLVEVGRAWLHIMLQPDVLALRRLVIGEAARLPHLATAWDEHGPGQVRTLLEPHFRTLAERGLMTLDPDPQLTVAFYARTMIIPVEIAMLNVDFAPGQEVIETYIHGGVKMFLARYGTTADAAGN</sequence>